<dbReference type="InterPro" id="IPR029044">
    <property type="entry name" value="Nucleotide-diphossugar_trans"/>
</dbReference>
<keyword evidence="6 7" id="KW-0472">Membrane</keyword>
<sequence>MHRLRGSSTAWAAAALLTVLAVALVVRTVDAAALADAGRRLAASPGGALVALACFGAAFALRGWAWTRVLPALPPGQAWAGVHVALLGNRLLPLRLGEPLRVVSAVRRVPGLGPAAATASTVSLRGADTVALLAVGAGAAVALGLEVRDAGGAAVAVAGLVAAAVTGGGAWWLVRLRARGHAVRPPGAAAVAATLLAWPLEAVVVLVAARAVGLDLDVAGALVVTAAAVLAQVAAVAPGGLGTYEGGAVAGYVLLGHDPATGLAAAVVTRALTTVYALVAGGVAVLAPSPSLLGRLRLPRRLPPRPAAGPAPAADAPVVLVLPAHDEAASVADVVARAPRTVLGRPVRVVVVDDGSRDGTAVRARAAGAEVVEHGRNRGLGAAVRTGLAHGVGLGAAAVAFADADGEYPPEELAAVVGPVLAGDADYVVGSRFAGRIDRMLPHRRFGNRVLTWWVRWLTRHPVTDGQSGYRALSPAAAADAEIVHDYNYAQVLTLDLLGKGYRYAEVPISYGFRTTGTSFVRLGRYLRSVVPAVHRELNA</sequence>
<keyword evidence="5 7" id="KW-1133">Transmembrane helix</keyword>
<reference evidence="10" key="1">
    <citation type="journal article" date="2019" name="Int. J. Syst. Evol. Microbiol.">
        <title>The Global Catalogue of Microorganisms (GCM) 10K type strain sequencing project: providing services to taxonomists for standard genome sequencing and annotation.</title>
        <authorList>
            <consortium name="The Broad Institute Genomics Platform"/>
            <consortium name="The Broad Institute Genome Sequencing Center for Infectious Disease"/>
            <person name="Wu L."/>
            <person name="Ma J."/>
        </authorList>
    </citation>
    <scope>NUCLEOTIDE SEQUENCE [LARGE SCALE GENOMIC DNA]</scope>
    <source>
        <strain evidence="10">CCUG 43114</strain>
    </source>
</reference>
<gene>
    <name evidence="9" type="ORF">ACFPJ6_07940</name>
</gene>
<dbReference type="InterPro" id="IPR001173">
    <property type="entry name" value="Glyco_trans_2-like"/>
</dbReference>
<dbReference type="InterPro" id="IPR022791">
    <property type="entry name" value="L-PG_synthase/AglD"/>
</dbReference>
<evidence type="ECO:0000313" key="9">
    <source>
        <dbReference type="EMBL" id="MFC5380717.1"/>
    </source>
</evidence>
<comment type="caution">
    <text evidence="9">The sequence shown here is derived from an EMBL/GenBank/DDBJ whole genome shotgun (WGS) entry which is preliminary data.</text>
</comment>
<dbReference type="Gene3D" id="3.90.550.10">
    <property type="entry name" value="Spore Coat Polysaccharide Biosynthesis Protein SpsA, Chain A"/>
    <property type="match status" value="1"/>
</dbReference>
<evidence type="ECO:0000256" key="5">
    <source>
        <dbReference type="ARBA" id="ARBA00022989"/>
    </source>
</evidence>
<evidence type="ECO:0000256" key="1">
    <source>
        <dbReference type="ARBA" id="ARBA00004651"/>
    </source>
</evidence>
<evidence type="ECO:0000256" key="6">
    <source>
        <dbReference type="ARBA" id="ARBA00023136"/>
    </source>
</evidence>
<comment type="subcellular location">
    <subcellularLocation>
        <location evidence="1">Cell membrane</location>
        <topology evidence="1">Multi-pass membrane protein</topology>
    </subcellularLocation>
</comment>
<dbReference type="PANTHER" id="PTHR48090:SF7">
    <property type="entry name" value="RFBJ PROTEIN"/>
    <property type="match status" value="1"/>
</dbReference>
<keyword evidence="4 7" id="KW-0812">Transmembrane</keyword>
<keyword evidence="10" id="KW-1185">Reference proteome</keyword>
<feature type="transmembrane region" description="Helical" evidence="7">
    <location>
        <begin position="153"/>
        <end position="174"/>
    </location>
</feature>
<feature type="transmembrane region" description="Helical" evidence="7">
    <location>
        <begin position="41"/>
        <end position="61"/>
    </location>
</feature>
<dbReference type="Pfam" id="PF00535">
    <property type="entry name" value="Glycos_transf_2"/>
    <property type="match status" value="1"/>
</dbReference>
<dbReference type="SUPFAM" id="SSF53448">
    <property type="entry name" value="Nucleotide-diphospho-sugar transferases"/>
    <property type="match status" value="1"/>
</dbReference>
<keyword evidence="3" id="KW-1003">Cell membrane</keyword>
<dbReference type="PANTHER" id="PTHR48090">
    <property type="entry name" value="UNDECAPRENYL-PHOSPHATE 4-DEOXY-4-FORMAMIDO-L-ARABINOSE TRANSFERASE-RELATED"/>
    <property type="match status" value="1"/>
</dbReference>
<evidence type="ECO:0000259" key="8">
    <source>
        <dbReference type="Pfam" id="PF00535"/>
    </source>
</evidence>
<accession>A0ABW0GM25</accession>
<dbReference type="Pfam" id="PF03706">
    <property type="entry name" value="LPG_synthase_TM"/>
    <property type="match status" value="1"/>
</dbReference>
<dbReference type="CDD" id="cd04179">
    <property type="entry name" value="DPM_DPG-synthase_like"/>
    <property type="match status" value="1"/>
</dbReference>
<comment type="similarity">
    <text evidence="2">Belongs to the glycosyltransferase 2 family.</text>
</comment>
<name>A0ABW0GM25_9MICO</name>
<feature type="transmembrane region" description="Helical" evidence="7">
    <location>
        <begin position="186"/>
        <end position="212"/>
    </location>
</feature>
<dbReference type="InterPro" id="IPR050256">
    <property type="entry name" value="Glycosyltransferase_2"/>
</dbReference>
<dbReference type="EMBL" id="JBHSLD010000007">
    <property type="protein sequence ID" value="MFC5380717.1"/>
    <property type="molecule type" value="Genomic_DNA"/>
</dbReference>
<dbReference type="RefSeq" id="WP_377002450.1">
    <property type="nucleotide sequence ID" value="NZ_JBHSLD010000007.1"/>
</dbReference>
<feature type="transmembrane region" description="Helical" evidence="7">
    <location>
        <begin position="218"/>
        <end position="237"/>
    </location>
</feature>
<evidence type="ECO:0000313" key="10">
    <source>
        <dbReference type="Proteomes" id="UP001596122"/>
    </source>
</evidence>
<organism evidence="9 10">
    <name type="scientific">Aquipuribacter nitratireducens</name>
    <dbReference type="NCBI Taxonomy" id="650104"/>
    <lineage>
        <taxon>Bacteria</taxon>
        <taxon>Bacillati</taxon>
        <taxon>Actinomycetota</taxon>
        <taxon>Actinomycetes</taxon>
        <taxon>Micrococcales</taxon>
        <taxon>Intrasporangiaceae</taxon>
        <taxon>Aquipuribacter</taxon>
    </lineage>
</organism>
<feature type="transmembrane region" description="Helical" evidence="7">
    <location>
        <begin position="130"/>
        <end position="147"/>
    </location>
</feature>
<dbReference type="Proteomes" id="UP001596122">
    <property type="component" value="Unassembled WGS sequence"/>
</dbReference>
<feature type="domain" description="Glycosyltransferase 2-like" evidence="8">
    <location>
        <begin position="321"/>
        <end position="446"/>
    </location>
</feature>
<protein>
    <submittedName>
        <fullName evidence="9">Lysylphosphatidylglycerol synthase domain-containing protein</fullName>
    </submittedName>
</protein>
<evidence type="ECO:0000256" key="7">
    <source>
        <dbReference type="SAM" id="Phobius"/>
    </source>
</evidence>
<evidence type="ECO:0000256" key="4">
    <source>
        <dbReference type="ARBA" id="ARBA00022692"/>
    </source>
</evidence>
<evidence type="ECO:0000256" key="3">
    <source>
        <dbReference type="ARBA" id="ARBA00022475"/>
    </source>
</evidence>
<evidence type="ECO:0000256" key="2">
    <source>
        <dbReference type="ARBA" id="ARBA00006739"/>
    </source>
</evidence>
<feature type="transmembrane region" description="Helical" evidence="7">
    <location>
        <begin position="274"/>
        <end position="293"/>
    </location>
</feature>
<proteinExistence type="inferred from homology"/>